<dbReference type="NCBIfam" id="TIGR03920">
    <property type="entry name" value="T7SS_EccD"/>
    <property type="match status" value="1"/>
</dbReference>
<accession>A0A7G3UMA6</accession>
<gene>
    <name evidence="10" type="primary">eccD</name>
    <name evidence="10" type="ORF">STSU_008265</name>
</gene>
<name>A0A7G3UMA6_STRT9</name>
<organism evidence="10 11">
    <name type="scientific">Streptomyces tsukubensis (strain DSM 42081 / NBRC 108919 / NRRL 18488 / 9993)</name>
    <dbReference type="NCBI Taxonomy" id="1114943"/>
    <lineage>
        <taxon>Bacteria</taxon>
        <taxon>Bacillati</taxon>
        <taxon>Actinomycetota</taxon>
        <taxon>Actinomycetes</taxon>
        <taxon>Kitasatosporales</taxon>
        <taxon>Streptomycetaceae</taxon>
        <taxon>Streptomyces</taxon>
    </lineage>
</organism>
<dbReference type="Pfam" id="PF19053">
    <property type="entry name" value="EccD"/>
    <property type="match status" value="1"/>
</dbReference>
<evidence type="ECO:0000256" key="2">
    <source>
        <dbReference type="ARBA" id="ARBA00006162"/>
    </source>
</evidence>
<reference evidence="10 11" key="1">
    <citation type="journal article" date="2012" name="J. Bacteriol.">
        <title>Draft genome of Streptomyces tsukubaensis NRRL 18488, the producer of the clinically important immunosuppressant tacrolimus (FK506).</title>
        <authorList>
            <person name="Barreiro C."/>
            <person name="Prieto C."/>
            <person name="Sola-Landa A."/>
            <person name="Solera E."/>
            <person name="Martinez-Castro M."/>
            <person name="Perez-Redondo R."/>
            <person name="Garcia-Estrada C."/>
            <person name="Aparicio J.F."/>
            <person name="Fernandez-Martinez L.T."/>
            <person name="Santos-Aberturas J."/>
            <person name="Salehi-Najafabadi Z."/>
            <person name="Rodriguez-Garcia A."/>
            <person name="Tauch A."/>
            <person name="Martin J.F."/>
        </authorList>
    </citation>
    <scope>NUCLEOTIDE SEQUENCE [LARGE SCALE GENOMIC DNA]</scope>
    <source>
        <strain evidence="11">DSM 42081 / NBRC 108919 / NRRL 18488 / 9993</strain>
    </source>
</reference>
<feature type="transmembrane region" description="Helical" evidence="8">
    <location>
        <begin position="225"/>
        <end position="244"/>
    </location>
</feature>
<sequence>MVTSAAAHGPGQPGSVAPSSSGTGFCRVTVVAPDGRVDVALPEDIAVADLYPEILRLSGQSPEPGAPVGYHLVRRDGTVLDSARSLGTQRILDGELLSLRPFAESLPPAVFDDVSDAVATAVARDRTLWSDALMRGAGLFGGSVLLLLLAFVLWTSDPRNDMHGLPGVLAGVAALLLLALAGIRARVYDDRASAVALGLGAMANAGIGGSGLLPPADGQGIGKLQFLLACAAVLVVAVILTIVAPGGDGPFVAFVFAAVIGVLATFVAILQELTPVETAAMCAPLAVGALAFLPGLSTRFARLPIGFDPPRTTVGDYGSDDEPAGPVDGERIAARARRGHELLVGLVGGCALVTVGAGAVLGFSDNVWGQLLALATGIAMLMRAHLFRYTAQVGCALAAGLGCLVLLGLGLAINPPAELMLDAFRGDTTALDIRTVWLAAAVAGVAALIIAIGLIVPRTGVTPFWGRFLEIAETFVLLTLLPLCLAVFDVYHSIRALTSD</sequence>
<evidence type="ECO:0000256" key="3">
    <source>
        <dbReference type="ARBA" id="ARBA00022475"/>
    </source>
</evidence>
<feature type="transmembrane region" description="Helical" evidence="8">
    <location>
        <begin position="165"/>
        <end position="183"/>
    </location>
</feature>
<comment type="similarity">
    <text evidence="2">Belongs to the EccD/Snm4 family.</text>
</comment>
<dbReference type="Gene3D" id="3.10.20.90">
    <property type="entry name" value="Phosphatidylinositol 3-kinase Catalytic Subunit, Chain A, domain 1"/>
    <property type="match status" value="1"/>
</dbReference>
<feature type="transmembrane region" description="Helical" evidence="8">
    <location>
        <begin position="367"/>
        <end position="386"/>
    </location>
</feature>
<keyword evidence="4 8" id="KW-0812">Transmembrane</keyword>
<evidence type="ECO:0000256" key="6">
    <source>
        <dbReference type="ARBA" id="ARBA00023136"/>
    </source>
</evidence>
<dbReference type="Proteomes" id="UP000005940">
    <property type="component" value="Chromosome"/>
</dbReference>
<dbReference type="InterPro" id="IPR024962">
    <property type="entry name" value="YukD-like"/>
</dbReference>
<evidence type="ECO:0000256" key="4">
    <source>
        <dbReference type="ARBA" id="ARBA00022692"/>
    </source>
</evidence>
<proteinExistence type="inferred from homology"/>
<evidence type="ECO:0000313" key="11">
    <source>
        <dbReference type="Proteomes" id="UP000005940"/>
    </source>
</evidence>
<comment type="subcellular location">
    <subcellularLocation>
        <location evidence="1">Cell membrane</location>
        <topology evidence="1">Multi-pass membrane protein</topology>
    </subcellularLocation>
</comment>
<evidence type="ECO:0000256" key="1">
    <source>
        <dbReference type="ARBA" id="ARBA00004651"/>
    </source>
</evidence>
<keyword evidence="5 8" id="KW-1133">Transmembrane helix</keyword>
<dbReference type="PIRSF" id="PIRSF017804">
    <property type="entry name" value="Secretion_EccD1"/>
    <property type="match status" value="1"/>
</dbReference>
<dbReference type="AlphaFoldDB" id="A0A7G3UMA6"/>
<evidence type="ECO:0000259" key="9">
    <source>
        <dbReference type="Pfam" id="PF19053"/>
    </source>
</evidence>
<evidence type="ECO:0000256" key="8">
    <source>
        <dbReference type="SAM" id="Phobius"/>
    </source>
</evidence>
<dbReference type="RefSeq" id="WP_040913919.1">
    <property type="nucleotide sequence ID" value="NZ_CP029159.1"/>
</dbReference>
<evidence type="ECO:0000313" key="10">
    <source>
        <dbReference type="EMBL" id="QKM71464.1"/>
    </source>
</evidence>
<keyword evidence="6 8" id="KW-0472">Membrane</keyword>
<feature type="region of interest" description="Disordered" evidence="7">
    <location>
        <begin position="1"/>
        <end position="21"/>
    </location>
</feature>
<dbReference type="EMBL" id="CP029159">
    <property type="protein sequence ID" value="QKM71464.1"/>
    <property type="molecule type" value="Genomic_DNA"/>
</dbReference>
<feature type="transmembrane region" description="Helical" evidence="8">
    <location>
        <begin position="195"/>
        <end position="213"/>
    </location>
</feature>
<dbReference type="InterPro" id="IPR006707">
    <property type="entry name" value="T7SS_EccD"/>
</dbReference>
<feature type="domain" description="EccD-like transmembrane" evidence="9">
    <location>
        <begin position="135"/>
        <end position="497"/>
    </location>
</feature>
<evidence type="ECO:0000256" key="7">
    <source>
        <dbReference type="SAM" id="MobiDB-lite"/>
    </source>
</evidence>
<dbReference type="GO" id="GO:0005886">
    <property type="term" value="C:plasma membrane"/>
    <property type="evidence" value="ECO:0007669"/>
    <property type="project" value="UniProtKB-SubCell"/>
</dbReference>
<feature type="transmembrane region" description="Helical" evidence="8">
    <location>
        <begin position="342"/>
        <end position="361"/>
    </location>
</feature>
<feature type="transmembrane region" description="Helical" evidence="8">
    <location>
        <begin position="468"/>
        <end position="488"/>
    </location>
</feature>
<feature type="transmembrane region" description="Helical" evidence="8">
    <location>
        <begin position="276"/>
        <end position="296"/>
    </location>
</feature>
<feature type="transmembrane region" description="Helical" evidence="8">
    <location>
        <begin position="393"/>
        <end position="413"/>
    </location>
</feature>
<dbReference type="Pfam" id="PF08817">
    <property type="entry name" value="YukD"/>
    <property type="match status" value="1"/>
</dbReference>
<keyword evidence="3" id="KW-1003">Cell membrane</keyword>
<evidence type="ECO:0000256" key="5">
    <source>
        <dbReference type="ARBA" id="ARBA00022989"/>
    </source>
</evidence>
<protein>
    <submittedName>
        <fullName evidence="10">Type VII secretion integral membrane protein EccD</fullName>
    </submittedName>
</protein>
<feature type="transmembrane region" description="Helical" evidence="8">
    <location>
        <begin position="433"/>
        <end position="456"/>
    </location>
</feature>
<keyword evidence="11" id="KW-1185">Reference proteome</keyword>
<feature type="transmembrane region" description="Helical" evidence="8">
    <location>
        <begin position="251"/>
        <end position="270"/>
    </location>
</feature>
<feature type="transmembrane region" description="Helical" evidence="8">
    <location>
        <begin position="132"/>
        <end position="153"/>
    </location>
</feature>
<dbReference type="InterPro" id="IPR044049">
    <property type="entry name" value="EccD_transm"/>
</dbReference>